<sequence length="92" mass="10188">MPLNDNHKVARWLLSKGANINNSGKDGDTPLTEAVRLNAHNCLRLFIELGASLETINKRRWTVLHFAGAYGDASTMEDLSMAYECRNGVVGR</sequence>
<dbReference type="AlphaFoldDB" id="A0A8H6NWF4"/>
<evidence type="ECO:0000313" key="4">
    <source>
        <dbReference type="EMBL" id="KAF6843826.1"/>
    </source>
</evidence>
<keyword evidence="2 3" id="KW-0040">ANK repeat</keyword>
<dbReference type="GO" id="GO:0085020">
    <property type="term" value="P:protein K6-linked ubiquitination"/>
    <property type="evidence" value="ECO:0007669"/>
    <property type="project" value="TreeGrafter"/>
</dbReference>
<protein>
    <submittedName>
        <fullName evidence="4">B-cell lymphoma 3-encoded protein</fullName>
    </submittedName>
</protein>
<dbReference type="EMBL" id="WIGM01000031">
    <property type="protein sequence ID" value="KAF6843826.1"/>
    <property type="molecule type" value="Genomic_DNA"/>
</dbReference>
<reference evidence="4" key="1">
    <citation type="journal article" date="2020" name="Phytopathology">
        <title>Genome Sequence Resources of Colletotrichum truncatum, C. plurivorum, C. musicola, and C. sojae: Four Species Pathogenic to Soybean (Glycine max).</title>
        <authorList>
            <person name="Rogerio F."/>
            <person name="Boufleur T.R."/>
            <person name="Ciampi-Guillardi M."/>
            <person name="Sukno S.A."/>
            <person name="Thon M.R."/>
            <person name="Massola Junior N.S."/>
            <person name="Baroncelli R."/>
        </authorList>
    </citation>
    <scope>NUCLEOTIDE SEQUENCE</scope>
    <source>
        <strain evidence="4">LFN0074</strain>
    </source>
</reference>
<dbReference type="PROSITE" id="PS50088">
    <property type="entry name" value="ANK_REPEAT"/>
    <property type="match status" value="1"/>
</dbReference>
<evidence type="ECO:0000313" key="5">
    <source>
        <dbReference type="Proteomes" id="UP000639643"/>
    </source>
</evidence>
<gene>
    <name evidence="4" type="ORF">CMUS01_01745</name>
</gene>
<dbReference type="PANTHER" id="PTHR24171">
    <property type="entry name" value="ANKYRIN REPEAT DOMAIN-CONTAINING PROTEIN 39-RELATED"/>
    <property type="match status" value="1"/>
</dbReference>
<proteinExistence type="predicted"/>
<accession>A0A8H6NWF4</accession>
<organism evidence="4 5">
    <name type="scientific">Colletotrichum musicola</name>
    <dbReference type="NCBI Taxonomy" id="2175873"/>
    <lineage>
        <taxon>Eukaryota</taxon>
        <taxon>Fungi</taxon>
        <taxon>Dikarya</taxon>
        <taxon>Ascomycota</taxon>
        <taxon>Pezizomycotina</taxon>
        <taxon>Sordariomycetes</taxon>
        <taxon>Hypocreomycetidae</taxon>
        <taxon>Glomerellales</taxon>
        <taxon>Glomerellaceae</taxon>
        <taxon>Colletotrichum</taxon>
        <taxon>Colletotrichum orchidearum species complex</taxon>
    </lineage>
</organism>
<dbReference type="InterPro" id="IPR036770">
    <property type="entry name" value="Ankyrin_rpt-contain_sf"/>
</dbReference>
<feature type="repeat" description="ANK" evidence="3">
    <location>
        <begin position="26"/>
        <end position="58"/>
    </location>
</feature>
<keyword evidence="5" id="KW-1185">Reference proteome</keyword>
<dbReference type="GO" id="GO:0004842">
    <property type="term" value="F:ubiquitin-protein transferase activity"/>
    <property type="evidence" value="ECO:0007669"/>
    <property type="project" value="TreeGrafter"/>
</dbReference>
<dbReference type="Proteomes" id="UP000639643">
    <property type="component" value="Unassembled WGS sequence"/>
</dbReference>
<evidence type="ECO:0000256" key="3">
    <source>
        <dbReference type="PROSITE-ProRule" id="PRU00023"/>
    </source>
</evidence>
<name>A0A8H6NWF4_9PEZI</name>
<dbReference type="Pfam" id="PF12796">
    <property type="entry name" value="Ank_2"/>
    <property type="match status" value="1"/>
</dbReference>
<evidence type="ECO:0000256" key="2">
    <source>
        <dbReference type="ARBA" id="ARBA00023043"/>
    </source>
</evidence>
<comment type="caution">
    <text evidence="4">The sequence shown here is derived from an EMBL/GenBank/DDBJ whole genome shotgun (WGS) entry which is preliminary data.</text>
</comment>
<dbReference type="SUPFAM" id="SSF48403">
    <property type="entry name" value="Ankyrin repeat"/>
    <property type="match status" value="1"/>
</dbReference>
<dbReference type="Gene3D" id="1.25.40.20">
    <property type="entry name" value="Ankyrin repeat-containing domain"/>
    <property type="match status" value="1"/>
</dbReference>
<dbReference type="OrthoDB" id="7464126at2759"/>
<dbReference type="PANTHER" id="PTHR24171:SF8">
    <property type="entry name" value="BRCA1-ASSOCIATED RING DOMAIN PROTEIN 1"/>
    <property type="match status" value="1"/>
</dbReference>
<keyword evidence="1" id="KW-0677">Repeat</keyword>
<dbReference type="InterPro" id="IPR002110">
    <property type="entry name" value="Ankyrin_rpt"/>
</dbReference>
<evidence type="ECO:0000256" key="1">
    <source>
        <dbReference type="ARBA" id="ARBA00022737"/>
    </source>
</evidence>